<keyword evidence="4" id="KW-1185">Reference proteome</keyword>
<dbReference type="InParanoid" id="A0A1D2VS33"/>
<dbReference type="InterPro" id="IPR036065">
    <property type="entry name" value="BolA-like_sf"/>
</dbReference>
<dbReference type="PANTHER" id="PTHR46230">
    <property type="match status" value="1"/>
</dbReference>
<sequence>MSTYTLQYSSSTPGPIEKEIVNKLIDSFNPISLTIKNDSSKHAHHAGIRGATNITESHFRIDIISKSFTGLNLPSRHRLIYKLLDDELKNKGVHALSLKIKTPDEISKNNSSSSSSSSKNSSNESIKDENI</sequence>
<evidence type="ECO:0000256" key="1">
    <source>
        <dbReference type="RuleBase" id="RU003860"/>
    </source>
</evidence>
<dbReference type="RefSeq" id="XP_020050717.1">
    <property type="nucleotide sequence ID" value="XM_020192530.1"/>
</dbReference>
<proteinExistence type="inferred from homology"/>
<dbReference type="PIRSF" id="PIRSF003113">
    <property type="entry name" value="BolA"/>
    <property type="match status" value="1"/>
</dbReference>
<protein>
    <submittedName>
        <fullName evidence="3">Bola-like protein</fullName>
    </submittedName>
</protein>
<dbReference type="STRING" id="1344418.A0A1D2VS33"/>
<evidence type="ECO:0000313" key="4">
    <source>
        <dbReference type="Proteomes" id="UP000095038"/>
    </source>
</evidence>
<dbReference type="Gene3D" id="3.30.300.90">
    <property type="entry name" value="BolA-like"/>
    <property type="match status" value="1"/>
</dbReference>
<dbReference type="OrthoDB" id="411584at2759"/>
<dbReference type="GeneID" id="30966166"/>
<dbReference type="SUPFAM" id="SSF82657">
    <property type="entry name" value="BolA-like"/>
    <property type="match status" value="1"/>
</dbReference>
<comment type="similarity">
    <text evidence="1">Belongs to the BolA/IbaG family.</text>
</comment>
<dbReference type="GO" id="GO:0005759">
    <property type="term" value="C:mitochondrial matrix"/>
    <property type="evidence" value="ECO:0007669"/>
    <property type="project" value="TreeGrafter"/>
</dbReference>
<dbReference type="InterPro" id="IPR002634">
    <property type="entry name" value="BolA"/>
</dbReference>
<gene>
    <name evidence="3" type="ORF">ASCRUDRAFT_74041</name>
</gene>
<organism evidence="3 4">
    <name type="scientific">Ascoidea rubescens DSM 1968</name>
    <dbReference type="NCBI Taxonomy" id="1344418"/>
    <lineage>
        <taxon>Eukaryota</taxon>
        <taxon>Fungi</taxon>
        <taxon>Dikarya</taxon>
        <taxon>Ascomycota</taxon>
        <taxon>Saccharomycotina</taxon>
        <taxon>Saccharomycetes</taxon>
        <taxon>Ascoideaceae</taxon>
        <taxon>Ascoidea</taxon>
    </lineage>
</organism>
<dbReference type="PANTHER" id="PTHR46230:SF7">
    <property type="entry name" value="BOLA-LIKE PROTEIN 1"/>
    <property type="match status" value="1"/>
</dbReference>
<reference evidence="4" key="1">
    <citation type="submission" date="2016-05" db="EMBL/GenBank/DDBJ databases">
        <title>Comparative genomics of biotechnologically important yeasts.</title>
        <authorList>
            <consortium name="DOE Joint Genome Institute"/>
            <person name="Riley R."/>
            <person name="Haridas S."/>
            <person name="Wolfe K.H."/>
            <person name="Lopes M.R."/>
            <person name="Hittinger C.T."/>
            <person name="Goker M."/>
            <person name="Salamov A."/>
            <person name="Wisecaver J."/>
            <person name="Long T.M."/>
            <person name="Aerts A.L."/>
            <person name="Barry K."/>
            <person name="Choi C."/>
            <person name="Clum A."/>
            <person name="Coughlan A.Y."/>
            <person name="Deshpande S."/>
            <person name="Douglass A.P."/>
            <person name="Hanson S.J."/>
            <person name="Klenk H.-P."/>
            <person name="Labutti K."/>
            <person name="Lapidus A."/>
            <person name="Lindquist E."/>
            <person name="Lipzen A."/>
            <person name="Meier-Kolthoff J.P."/>
            <person name="Ohm R.A."/>
            <person name="Otillar R.P."/>
            <person name="Pangilinan J."/>
            <person name="Peng Y."/>
            <person name="Rokas A."/>
            <person name="Rosa C.A."/>
            <person name="Scheuner C."/>
            <person name="Sibirny A.A."/>
            <person name="Slot J.C."/>
            <person name="Stielow J.B."/>
            <person name="Sun H."/>
            <person name="Kurtzman C.P."/>
            <person name="Blackwell M."/>
            <person name="Grigoriev I.V."/>
            <person name="Jeffries T.W."/>
        </authorList>
    </citation>
    <scope>NUCLEOTIDE SEQUENCE [LARGE SCALE GENOMIC DNA]</scope>
    <source>
        <strain evidence="4">DSM 1968</strain>
    </source>
</reference>
<accession>A0A1D2VS33</accession>
<evidence type="ECO:0000313" key="3">
    <source>
        <dbReference type="EMBL" id="ODV64410.1"/>
    </source>
</evidence>
<name>A0A1D2VS33_9ASCO</name>
<dbReference type="Proteomes" id="UP000095038">
    <property type="component" value="Unassembled WGS sequence"/>
</dbReference>
<dbReference type="Pfam" id="PF01722">
    <property type="entry name" value="BolA"/>
    <property type="match status" value="1"/>
</dbReference>
<feature type="region of interest" description="Disordered" evidence="2">
    <location>
        <begin position="99"/>
        <end position="131"/>
    </location>
</feature>
<dbReference type="EMBL" id="KV454475">
    <property type="protein sequence ID" value="ODV64410.1"/>
    <property type="molecule type" value="Genomic_DNA"/>
</dbReference>
<dbReference type="AlphaFoldDB" id="A0A1D2VS33"/>
<dbReference type="FunCoup" id="A0A1D2VS33">
    <property type="interactions" value="16"/>
</dbReference>
<dbReference type="GO" id="GO:0044572">
    <property type="term" value="P:[4Fe-4S] cluster assembly"/>
    <property type="evidence" value="ECO:0007669"/>
    <property type="project" value="TreeGrafter"/>
</dbReference>
<evidence type="ECO:0000256" key="2">
    <source>
        <dbReference type="SAM" id="MobiDB-lite"/>
    </source>
</evidence>
<feature type="compositionally biased region" description="Low complexity" evidence="2">
    <location>
        <begin position="108"/>
        <end position="124"/>
    </location>
</feature>